<comment type="caution">
    <text evidence="5">The sequence shown here is derived from an EMBL/GenBank/DDBJ whole genome shotgun (WGS) entry which is preliminary data.</text>
</comment>
<gene>
    <name evidence="5" type="ORF">PHLCEN_2v11945</name>
</gene>
<dbReference type="InterPro" id="IPR012677">
    <property type="entry name" value="Nucleotide-bd_a/b_plait_sf"/>
</dbReference>
<feature type="region of interest" description="Disordered" evidence="3">
    <location>
        <begin position="370"/>
        <end position="422"/>
    </location>
</feature>
<feature type="domain" description="RRM" evidence="4">
    <location>
        <begin position="199"/>
        <end position="281"/>
    </location>
</feature>
<dbReference type="EMBL" id="MLYV02001209">
    <property type="protein sequence ID" value="PSR72153.1"/>
    <property type="molecule type" value="Genomic_DNA"/>
</dbReference>
<dbReference type="InterPro" id="IPR000504">
    <property type="entry name" value="RRM_dom"/>
</dbReference>
<name>A0A2R6NIJ1_9APHY</name>
<evidence type="ECO:0000313" key="6">
    <source>
        <dbReference type="Proteomes" id="UP000186601"/>
    </source>
</evidence>
<evidence type="ECO:0000313" key="5">
    <source>
        <dbReference type="EMBL" id="PSR72153.1"/>
    </source>
</evidence>
<feature type="domain" description="RRM" evidence="4">
    <location>
        <begin position="553"/>
        <end position="637"/>
    </location>
</feature>
<feature type="compositionally biased region" description="Polar residues" evidence="3">
    <location>
        <begin position="90"/>
        <end position="102"/>
    </location>
</feature>
<keyword evidence="1 2" id="KW-0694">RNA-binding</keyword>
<dbReference type="SUPFAM" id="SSF54928">
    <property type="entry name" value="RNA-binding domain, RBD"/>
    <property type="match status" value="2"/>
</dbReference>
<protein>
    <recommendedName>
        <fullName evidence="4">RRM domain-containing protein</fullName>
    </recommendedName>
</protein>
<sequence length="637" mass="70947">MASDKMNESRSHGRVNSSPSASEFWLPEFGQSRSRPHLRPLDLAASSASSHSAFKIKHSNHNCSPRRASIILTPPLTPSSSFNSASTTSGNDTDTILSTPPESGSPLKWGKLRNSISEHFTTSSDRDRARSISSDIAASNAAKAMAELSTRLGRIDFTDTTPRLEKTFNLQHGEASSSFSNPRGERRFPISSCNDGPSRFLMVRNVPTSVSSHALKEAFTPTGDIKGILVRFQESDGVIIVAYFDIREASRAITYVNGKTISELCFGINTDTNIRLSGQDEQPLVAEPLSPKQLHEVCSTRLVSRNGAIICAHRKEYMTDEPVSFQVAGQSPFIAETNGAFFVTVENRFLPASNLQQVLTSFGEVMSFEALDSDPNNQPPQSPSTDRPRSLSMDPDGREASHYEPNHTPQVTNPNYYPHHYEHLPDPAYQYAAYEHHQSPSGYSSDSYVGMVPPQPTHATNHWTFPLHTPSDYYMPPQGHVYQHSARRTLHTKHSRMHDAELSYQSYGGMQPHAQYVLPVDGTYELSAGGSNEPSEKNQLNLEMIGKGLDTRTTVMVKNIPNKMSDKDLMNFIGRVCPRKIDFLYLRMDFQNGCNVGYAFVNFITVQDLLHFAKTQLGVKWNMYSSEKVLQMSYANY</sequence>
<evidence type="ECO:0000256" key="3">
    <source>
        <dbReference type="SAM" id="MobiDB-lite"/>
    </source>
</evidence>
<proteinExistence type="predicted"/>
<organism evidence="5 6">
    <name type="scientific">Hermanssonia centrifuga</name>
    <dbReference type="NCBI Taxonomy" id="98765"/>
    <lineage>
        <taxon>Eukaryota</taxon>
        <taxon>Fungi</taxon>
        <taxon>Dikarya</taxon>
        <taxon>Basidiomycota</taxon>
        <taxon>Agaricomycotina</taxon>
        <taxon>Agaricomycetes</taxon>
        <taxon>Polyporales</taxon>
        <taxon>Meruliaceae</taxon>
        <taxon>Hermanssonia</taxon>
    </lineage>
</organism>
<feature type="region of interest" description="Disordered" evidence="3">
    <location>
        <begin position="70"/>
        <end position="110"/>
    </location>
</feature>
<dbReference type="InterPro" id="IPR035979">
    <property type="entry name" value="RBD_domain_sf"/>
</dbReference>
<dbReference type="InterPro" id="IPR007201">
    <property type="entry name" value="Mei2-like_Rrm_C"/>
</dbReference>
<accession>A0A2R6NIJ1</accession>
<dbReference type="Gene3D" id="3.30.70.330">
    <property type="match status" value="2"/>
</dbReference>
<dbReference type="AlphaFoldDB" id="A0A2R6NIJ1"/>
<evidence type="ECO:0000256" key="1">
    <source>
        <dbReference type="ARBA" id="ARBA00022884"/>
    </source>
</evidence>
<reference evidence="5 6" key="1">
    <citation type="submission" date="2018-02" db="EMBL/GenBank/DDBJ databases">
        <title>Genome sequence of the basidiomycete white-rot fungus Phlebia centrifuga.</title>
        <authorList>
            <person name="Granchi Z."/>
            <person name="Peng M."/>
            <person name="de Vries R.P."/>
            <person name="Hilden K."/>
            <person name="Makela M.R."/>
            <person name="Grigoriev I."/>
            <person name="Riley R."/>
        </authorList>
    </citation>
    <scope>NUCLEOTIDE SEQUENCE [LARGE SCALE GENOMIC DNA]</scope>
    <source>
        <strain evidence="5 6">FBCC195</strain>
    </source>
</reference>
<dbReference type="Pfam" id="PF00076">
    <property type="entry name" value="RRM_1"/>
    <property type="match status" value="1"/>
</dbReference>
<feature type="compositionally biased region" description="Low complexity" evidence="3">
    <location>
        <begin position="78"/>
        <end position="89"/>
    </location>
</feature>
<evidence type="ECO:0000256" key="2">
    <source>
        <dbReference type="PROSITE-ProRule" id="PRU00176"/>
    </source>
</evidence>
<dbReference type="SMART" id="SM00360">
    <property type="entry name" value="RRM"/>
    <property type="match status" value="2"/>
</dbReference>
<feature type="non-terminal residue" evidence="5">
    <location>
        <position position="637"/>
    </location>
</feature>
<dbReference type="Proteomes" id="UP000186601">
    <property type="component" value="Unassembled WGS sequence"/>
</dbReference>
<keyword evidence="6" id="KW-1185">Reference proteome</keyword>
<dbReference type="OrthoDB" id="417481at2759"/>
<feature type="region of interest" description="Disordered" evidence="3">
    <location>
        <begin position="1"/>
        <end position="23"/>
    </location>
</feature>
<dbReference type="GO" id="GO:0003723">
    <property type="term" value="F:RNA binding"/>
    <property type="evidence" value="ECO:0007669"/>
    <property type="project" value="UniProtKB-UniRule"/>
</dbReference>
<dbReference type="PROSITE" id="PS50102">
    <property type="entry name" value="RRM"/>
    <property type="match status" value="2"/>
</dbReference>
<evidence type="ECO:0000259" key="4">
    <source>
        <dbReference type="PROSITE" id="PS50102"/>
    </source>
</evidence>
<feature type="compositionally biased region" description="Basic and acidic residues" evidence="3">
    <location>
        <begin position="395"/>
        <end position="405"/>
    </location>
</feature>
<dbReference type="STRING" id="98765.A0A2R6NIJ1"/>
<feature type="compositionally biased region" description="Basic and acidic residues" evidence="3">
    <location>
        <begin position="1"/>
        <end position="11"/>
    </location>
</feature>
<dbReference type="PANTHER" id="PTHR23189">
    <property type="entry name" value="RNA RECOGNITION MOTIF-CONTAINING"/>
    <property type="match status" value="1"/>
</dbReference>
<dbReference type="Pfam" id="PF04059">
    <property type="entry name" value="RRM_2"/>
    <property type="match status" value="1"/>
</dbReference>